<name>A0A444Y4Q2_ARAHY</name>
<protein>
    <recommendedName>
        <fullName evidence="3">SWIM-type domain-containing protein</fullName>
    </recommendedName>
</protein>
<proteinExistence type="predicted"/>
<keyword evidence="2" id="KW-1185">Reference proteome</keyword>
<evidence type="ECO:0000313" key="2">
    <source>
        <dbReference type="Proteomes" id="UP000289738"/>
    </source>
</evidence>
<gene>
    <name evidence="1" type="ORF">Ahy_B08g092823</name>
</gene>
<organism evidence="1 2">
    <name type="scientific">Arachis hypogaea</name>
    <name type="common">Peanut</name>
    <dbReference type="NCBI Taxonomy" id="3818"/>
    <lineage>
        <taxon>Eukaryota</taxon>
        <taxon>Viridiplantae</taxon>
        <taxon>Streptophyta</taxon>
        <taxon>Embryophyta</taxon>
        <taxon>Tracheophyta</taxon>
        <taxon>Spermatophyta</taxon>
        <taxon>Magnoliopsida</taxon>
        <taxon>eudicotyledons</taxon>
        <taxon>Gunneridae</taxon>
        <taxon>Pentapetalae</taxon>
        <taxon>rosids</taxon>
        <taxon>fabids</taxon>
        <taxon>Fabales</taxon>
        <taxon>Fabaceae</taxon>
        <taxon>Papilionoideae</taxon>
        <taxon>50 kb inversion clade</taxon>
        <taxon>dalbergioids sensu lato</taxon>
        <taxon>Dalbergieae</taxon>
        <taxon>Pterocarpus clade</taxon>
        <taxon>Arachis</taxon>
    </lineage>
</organism>
<sequence length="128" mass="14546">MRVMHCDRRASVFVSLHFPCRHALATCATASVEWGIYVHLEYKQEAVFKVYDVEFSLISDKKLWPKWYGTRLRPNPIMCRKATGSFHKVVGPEEAVHAVEDPMSVVEMVVAVDDIGQGIGWDAVINRL</sequence>
<evidence type="ECO:0000313" key="1">
    <source>
        <dbReference type="EMBL" id="RYQ96897.1"/>
    </source>
</evidence>
<reference evidence="1 2" key="1">
    <citation type="submission" date="2019-01" db="EMBL/GenBank/DDBJ databases">
        <title>Sequencing of cultivated peanut Arachis hypogaea provides insights into genome evolution and oil improvement.</title>
        <authorList>
            <person name="Chen X."/>
        </authorList>
    </citation>
    <scope>NUCLEOTIDE SEQUENCE [LARGE SCALE GENOMIC DNA]</scope>
    <source>
        <strain evidence="2">cv. Fuhuasheng</strain>
        <tissue evidence="1">Leaves</tissue>
    </source>
</reference>
<dbReference type="Proteomes" id="UP000289738">
    <property type="component" value="Chromosome B08"/>
</dbReference>
<evidence type="ECO:0008006" key="3">
    <source>
        <dbReference type="Google" id="ProtNLM"/>
    </source>
</evidence>
<comment type="caution">
    <text evidence="1">The sequence shown here is derived from an EMBL/GenBank/DDBJ whole genome shotgun (WGS) entry which is preliminary data.</text>
</comment>
<accession>A0A444Y4Q2</accession>
<dbReference type="EMBL" id="SDMP01000018">
    <property type="protein sequence ID" value="RYQ96897.1"/>
    <property type="molecule type" value="Genomic_DNA"/>
</dbReference>
<dbReference type="AlphaFoldDB" id="A0A444Y4Q2"/>